<proteinExistence type="predicted"/>
<sequence>MFPGEGAQYTNMLADLCLAFPQVREWFDFLDQTFWQERPYRPSQVIFPPPTSLTTAEELFADRQLFAMDIGSETVFTVPAWPYTNSLNNAKFPAMRWWVIVPEKIRLCLPPEPPKLKVGRS</sequence>
<accession>A0ACD5GRI6</accession>
<name>A0ACD5GRI6_9CYAN</name>
<organism evidence="1 2">
    <name type="scientific">Desertifilum tharense IPPAS B-1220</name>
    <dbReference type="NCBI Taxonomy" id="1781255"/>
    <lineage>
        <taxon>Bacteria</taxon>
        <taxon>Bacillati</taxon>
        <taxon>Cyanobacteriota</taxon>
        <taxon>Cyanophyceae</taxon>
        <taxon>Desertifilales</taxon>
        <taxon>Desertifilaceae</taxon>
        <taxon>Desertifilum</taxon>
    </lineage>
</organism>
<dbReference type="Proteomes" id="UP000095472">
    <property type="component" value="Chromosome"/>
</dbReference>
<evidence type="ECO:0000313" key="1">
    <source>
        <dbReference type="EMBL" id="XPM63493.1"/>
    </source>
</evidence>
<dbReference type="EMBL" id="CP182909">
    <property type="protein sequence ID" value="XPM63493.1"/>
    <property type="molecule type" value="Genomic_DNA"/>
</dbReference>
<keyword evidence="2" id="KW-1185">Reference proteome</keyword>
<protein>
    <submittedName>
        <fullName evidence="1">Uncharacterized protein</fullName>
    </submittedName>
</protein>
<gene>
    <name evidence="1" type="ORF">BH720_030040</name>
</gene>
<reference evidence="1 2" key="1">
    <citation type="journal article" date="2016" name="Genome Announc.">
        <title>Draft Genome Sequence of the Thermotolerant Cyanobacterium Desertifilum sp. IPPAS B-1220.</title>
        <authorList>
            <person name="Mironov K.S."/>
            <person name="Sinetova M.A."/>
            <person name="Bolatkhan K."/>
            <person name="Zayadan B.K."/>
            <person name="Ustinova V.V."/>
            <person name="Kupriyanova E.V."/>
            <person name="Skrypnik A.N."/>
            <person name="Gogoleva N.E."/>
            <person name="Gogolev Y.V."/>
            <person name="Los D.A."/>
        </authorList>
    </citation>
    <scope>NUCLEOTIDE SEQUENCE [LARGE SCALE GENOMIC DNA]</scope>
    <source>
        <strain evidence="1 2">IPPAS B-1220</strain>
    </source>
</reference>
<evidence type="ECO:0000313" key="2">
    <source>
        <dbReference type="Proteomes" id="UP000095472"/>
    </source>
</evidence>